<organism evidence="1 2">
    <name type="scientific">Lentinula raphanica</name>
    <dbReference type="NCBI Taxonomy" id="153919"/>
    <lineage>
        <taxon>Eukaryota</taxon>
        <taxon>Fungi</taxon>
        <taxon>Dikarya</taxon>
        <taxon>Basidiomycota</taxon>
        <taxon>Agaricomycotina</taxon>
        <taxon>Agaricomycetes</taxon>
        <taxon>Agaricomycetidae</taxon>
        <taxon>Agaricales</taxon>
        <taxon>Marasmiineae</taxon>
        <taxon>Omphalotaceae</taxon>
        <taxon>Lentinula</taxon>
    </lineage>
</organism>
<accession>A0AA38P4V4</accession>
<dbReference type="EMBL" id="MU806343">
    <property type="protein sequence ID" value="KAJ3836170.1"/>
    <property type="molecule type" value="Genomic_DNA"/>
</dbReference>
<evidence type="ECO:0000313" key="2">
    <source>
        <dbReference type="Proteomes" id="UP001163846"/>
    </source>
</evidence>
<dbReference type="Proteomes" id="UP001163846">
    <property type="component" value="Unassembled WGS sequence"/>
</dbReference>
<proteinExistence type="predicted"/>
<gene>
    <name evidence="1" type="ORF">F5878DRAFT_274189</name>
</gene>
<comment type="caution">
    <text evidence="1">The sequence shown here is derived from an EMBL/GenBank/DDBJ whole genome shotgun (WGS) entry which is preliminary data.</text>
</comment>
<keyword evidence="2" id="KW-1185">Reference proteome</keyword>
<name>A0AA38P4V4_9AGAR</name>
<reference evidence="1" key="1">
    <citation type="submission" date="2022-08" db="EMBL/GenBank/DDBJ databases">
        <authorList>
            <consortium name="DOE Joint Genome Institute"/>
            <person name="Min B."/>
            <person name="Riley R."/>
            <person name="Sierra-Patev S."/>
            <person name="Naranjo-Ortiz M."/>
            <person name="Looney B."/>
            <person name="Konkel Z."/>
            <person name="Slot J.C."/>
            <person name="Sakamoto Y."/>
            <person name="Steenwyk J.L."/>
            <person name="Rokas A."/>
            <person name="Carro J."/>
            <person name="Camarero S."/>
            <person name="Ferreira P."/>
            <person name="Molpeceres G."/>
            <person name="Ruiz-Duenas F.J."/>
            <person name="Serrano A."/>
            <person name="Henrissat B."/>
            <person name="Drula E."/>
            <person name="Hughes K.W."/>
            <person name="Mata J.L."/>
            <person name="Ishikawa N.K."/>
            <person name="Vargas-Isla R."/>
            <person name="Ushijima S."/>
            <person name="Smith C.A."/>
            <person name="Ahrendt S."/>
            <person name="Andreopoulos W."/>
            <person name="He G."/>
            <person name="Labutti K."/>
            <person name="Lipzen A."/>
            <person name="Ng V."/>
            <person name="Sandor L."/>
            <person name="Barry K."/>
            <person name="Martinez A.T."/>
            <person name="Xiao Y."/>
            <person name="Gibbons J.G."/>
            <person name="Terashima K."/>
            <person name="Hibbett D.S."/>
            <person name="Grigoriev I.V."/>
        </authorList>
    </citation>
    <scope>NUCLEOTIDE SEQUENCE</scope>
    <source>
        <strain evidence="1">TFB9207</strain>
    </source>
</reference>
<protein>
    <submittedName>
        <fullName evidence="1">Uncharacterized protein</fullName>
    </submittedName>
</protein>
<sequence>MGWMGWIGSSQTFNPFSLLFSSWPLGSTAGLSRYRMFFNSTEFHWRSTSCRGSTSSMSLLSASLPSSDVGVVHEQLPSHFPFFFFLPLLWYPSKVPSFPHDS</sequence>
<dbReference type="AlphaFoldDB" id="A0AA38P4V4"/>
<evidence type="ECO:0000313" key="1">
    <source>
        <dbReference type="EMBL" id="KAJ3836170.1"/>
    </source>
</evidence>